<keyword evidence="2" id="KW-0614">Plasmid</keyword>
<organism evidence="2 3">
    <name type="scientific">Rhodococcus opacus</name>
    <name type="common">Nocardia opaca</name>
    <dbReference type="NCBI Taxonomy" id="37919"/>
    <lineage>
        <taxon>Bacteria</taxon>
        <taxon>Bacillati</taxon>
        <taxon>Actinomycetota</taxon>
        <taxon>Actinomycetes</taxon>
        <taxon>Mycobacteriales</taxon>
        <taxon>Nocardiaceae</taxon>
        <taxon>Rhodococcus</taxon>
    </lineage>
</organism>
<evidence type="ECO:0000313" key="3">
    <source>
        <dbReference type="Proteomes" id="UP000028488"/>
    </source>
</evidence>
<feature type="compositionally biased region" description="Basic and acidic residues" evidence="1">
    <location>
        <begin position="119"/>
        <end position="135"/>
    </location>
</feature>
<gene>
    <name evidence="2" type="ORF">EP51_39975</name>
</gene>
<reference evidence="2 3" key="1">
    <citation type="submission" date="2014-07" db="EMBL/GenBank/DDBJ databases">
        <title>Genome Sequence of Rhodococcus opacus Strain R7, a Biodegrader of Mono- and Polycyclic Aromatic Hydrocarbons.</title>
        <authorList>
            <person name="Di Gennaro P."/>
            <person name="Zampolli J."/>
            <person name="Presti I."/>
            <person name="Cappelletti M."/>
            <person name="D'Ursi P."/>
            <person name="Orro A."/>
            <person name="Mezzelani A."/>
            <person name="Milanesi L."/>
        </authorList>
    </citation>
    <scope>NUCLEOTIDE SEQUENCE [LARGE SCALE GENOMIC DNA]</scope>
    <source>
        <strain evidence="2 3">R7</strain>
        <plasmid evidence="2">pPDG1</plasmid>
    </source>
</reference>
<dbReference type="AlphaFoldDB" id="A0A076F3U8"/>
<geneLocation type="plasmid" evidence="2 3">
    <name>pPDG1</name>
</geneLocation>
<feature type="region of interest" description="Disordered" evidence="1">
    <location>
        <begin position="116"/>
        <end position="150"/>
    </location>
</feature>
<proteinExistence type="predicted"/>
<evidence type="ECO:0000256" key="1">
    <source>
        <dbReference type="SAM" id="MobiDB-lite"/>
    </source>
</evidence>
<name>A0A076F3U8_RHOOP</name>
<dbReference type="Proteomes" id="UP000028488">
    <property type="component" value="Plasmid pPDG1"/>
</dbReference>
<accession>A0A076F3U8</accession>
<protein>
    <submittedName>
        <fullName evidence="2">Uncharacterized protein</fullName>
    </submittedName>
</protein>
<sequence>MVESRTVPAVSAQSPQAAVTARTVFSRLSGMGPVRLPSASTSMVMVWPACGGGGGHGGGAFAVGCGPADPGGVLGTGGTDRIFGGVGREVGVLQQHCGHLVHGGPQRLGLLFEPSVRGGAERGGDGDQQQDHGRGEQTMVASMRSLRRIR</sequence>
<dbReference type="EMBL" id="CP008948">
    <property type="protein sequence ID" value="AII10464.1"/>
    <property type="molecule type" value="Genomic_DNA"/>
</dbReference>
<evidence type="ECO:0000313" key="2">
    <source>
        <dbReference type="EMBL" id="AII10464.1"/>
    </source>
</evidence>